<dbReference type="Pfam" id="PF01266">
    <property type="entry name" value="DAO"/>
    <property type="match status" value="1"/>
</dbReference>
<evidence type="ECO:0000256" key="2">
    <source>
        <dbReference type="ARBA" id="ARBA00006730"/>
    </source>
</evidence>
<keyword evidence="9" id="KW-1185">Reference proteome</keyword>
<feature type="binding site" evidence="6">
    <location>
        <position position="333"/>
    </location>
    <ligand>
        <name>D-dopa</name>
        <dbReference type="ChEBI" id="CHEBI:149689"/>
    </ligand>
</feature>
<name>A0A9N9H2M8_9GLOM</name>
<evidence type="ECO:0000256" key="5">
    <source>
        <dbReference type="ARBA" id="ARBA00023002"/>
    </source>
</evidence>
<evidence type="ECO:0000313" key="8">
    <source>
        <dbReference type="EMBL" id="CAG8642794.1"/>
    </source>
</evidence>
<feature type="binding site" evidence="6">
    <location>
        <position position="299"/>
    </location>
    <ligand>
        <name>D-dopa</name>
        <dbReference type="ChEBI" id="CHEBI:149689"/>
    </ligand>
</feature>
<feature type="binding site" evidence="6">
    <location>
        <position position="238"/>
    </location>
    <ligand>
        <name>D-dopa</name>
        <dbReference type="ChEBI" id="CHEBI:149689"/>
    </ligand>
</feature>
<evidence type="ECO:0000259" key="7">
    <source>
        <dbReference type="Pfam" id="PF01266"/>
    </source>
</evidence>
<feature type="binding site" evidence="6">
    <location>
        <position position="184"/>
    </location>
    <ligand>
        <name>FAD</name>
        <dbReference type="ChEBI" id="CHEBI:57692"/>
    </ligand>
</feature>
<evidence type="ECO:0000313" key="9">
    <source>
        <dbReference type="Proteomes" id="UP000789831"/>
    </source>
</evidence>
<accession>A0A9N9H2M8</accession>
<keyword evidence="4 6" id="KW-0274">FAD</keyword>
<keyword evidence="5" id="KW-0560">Oxidoreductase</keyword>
<keyword evidence="3" id="KW-0285">Flavoprotein</keyword>
<dbReference type="GO" id="GO:0019478">
    <property type="term" value="P:D-amino acid catabolic process"/>
    <property type="evidence" value="ECO:0007669"/>
    <property type="project" value="TreeGrafter"/>
</dbReference>
<gene>
    <name evidence="8" type="ORF">AGERDE_LOCUS11054</name>
</gene>
<feature type="binding site" evidence="6">
    <location>
        <begin position="47"/>
        <end position="48"/>
    </location>
    <ligand>
        <name>FAD</name>
        <dbReference type="ChEBI" id="CHEBI:57692"/>
    </ligand>
</feature>
<dbReference type="InterPro" id="IPR006076">
    <property type="entry name" value="FAD-dep_OxRdtase"/>
</dbReference>
<dbReference type="OrthoDB" id="2015447at2759"/>
<comment type="similarity">
    <text evidence="2">Belongs to the DAMOX/DASOX family.</text>
</comment>
<comment type="caution">
    <text evidence="8">The sequence shown here is derived from an EMBL/GenBank/DDBJ whole genome shotgun (WGS) entry which is preliminary data.</text>
</comment>
<dbReference type="SUPFAM" id="SSF51971">
    <property type="entry name" value="Nucleotide-binding domain"/>
    <property type="match status" value="1"/>
</dbReference>
<reference evidence="8" key="1">
    <citation type="submission" date="2021-06" db="EMBL/GenBank/DDBJ databases">
        <authorList>
            <person name="Kallberg Y."/>
            <person name="Tangrot J."/>
            <person name="Rosling A."/>
        </authorList>
    </citation>
    <scope>NUCLEOTIDE SEQUENCE</scope>
    <source>
        <strain evidence="8">MT106</strain>
    </source>
</reference>
<dbReference type="EMBL" id="CAJVPL010004082">
    <property type="protein sequence ID" value="CAG8642794.1"/>
    <property type="molecule type" value="Genomic_DNA"/>
</dbReference>
<evidence type="ECO:0000256" key="6">
    <source>
        <dbReference type="PIRSR" id="PIRSR000189-1"/>
    </source>
</evidence>
<feature type="domain" description="FAD dependent oxidoreductase" evidence="7">
    <location>
        <begin position="5"/>
        <end position="347"/>
    </location>
</feature>
<evidence type="ECO:0000256" key="1">
    <source>
        <dbReference type="ARBA" id="ARBA00001974"/>
    </source>
</evidence>
<protein>
    <submittedName>
        <fullName evidence="8">13231_t:CDS:1</fullName>
    </submittedName>
</protein>
<dbReference type="AlphaFoldDB" id="A0A9N9H2M8"/>
<evidence type="ECO:0000256" key="3">
    <source>
        <dbReference type="ARBA" id="ARBA00022630"/>
    </source>
</evidence>
<dbReference type="GO" id="GO:0071949">
    <property type="term" value="F:FAD binding"/>
    <property type="evidence" value="ECO:0007669"/>
    <property type="project" value="InterPro"/>
</dbReference>
<dbReference type="PANTHER" id="PTHR11530">
    <property type="entry name" value="D-AMINO ACID OXIDASE"/>
    <property type="match status" value="1"/>
</dbReference>
<dbReference type="Gene3D" id="3.30.9.10">
    <property type="entry name" value="D-Amino Acid Oxidase, subunit A, domain 2"/>
    <property type="match status" value="1"/>
</dbReference>
<organism evidence="8 9">
    <name type="scientific">Ambispora gerdemannii</name>
    <dbReference type="NCBI Taxonomy" id="144530"/>
    <lineage>
        <taxon>Eukaryota</taxon>
        <taxon>Fungi</taxon>
        <taxon>Fungi incertae sedis</taxon>
        <taxon>Mucoromycota</taxon>
        <taxon>Glomeromycotina</taxon>
        <taxon>Glomeromycetes</taxon>
        <taxon>Archaeosporales</taxon>
        <taxon>Ambisporaceae</taxon>
        <taxon>Ambispora</taxon>
    </lineage>
</organism>
<dbReference type="Gene3D" id="3.40.50.720">
    <property type="entry name" value="NAD(P)-binding Rossmann-like Domain"/>
    <property type="match status" value="1"/>
</dbReference>
<dbReference type="PIRSF" id="PIRSF000189">
    <property type="entry name" value="D-aa_oxidase"/>
    <property type="match status" value="1"/>
</dbReference>
<dbReference type="SUPFAM" id="SSF54373">
    <property type="entry name" value="FAD-linked reductases, C-terminal domain"/>
    <property type="match status" value="1"/>
</dbReference>
<evidence type="ECO:0000256" key="4">
    <source>
        <dbReference type="ARBA" id="ARBA00022827"/>
    </source>
</evidence>
<dbReference type="Proteomes" id="UP000789831">
    <property type="component" value="Unassembled WGS sequence"/>
</dbReference>
<sequence length="364" mass="40909">MSKKRVVIIGAGVSGLTTAILLLKQEKGYHVTIVAKHFPGELSDEYTSPWAGANWRGFASITDKRLQEFEKKTLIHFFELAKTKPAETGIMIVDSFDYWDEHKEDFIEPWFSNFCPGYRHLQKEELPDNVEFGITYKTVTINPTIYLGFLLNTFLALGGNIERKEFSHIQDAILTDTDIVINCTGIHSRTLGGVQDANVYAARGQIVIVELPPTHVTWTFLRYPRGSNEGIFKGPVTYVIPRNNGEVVLGGTYVENDYTTVPDPVIAESIIKRCLTTRPDLLPVGQKELKIKRHSVGLRPVRKDGIRIETEWINSSLGRGKRVLVCHNYGHGGYGYQSSYGAALHLIEVMKKSLNSNKARISKL</sequence>
<proteinExistence type="inferred from homology"/>
<comment type="cofactor">
    <cofactor evidence="1 6">
        <name>FAD</name>
        <dbReference type="ChEBI" id="CHEBI:57692"/>
    </cofactor>
</comment>
<dbReference type="PANTHER" id="PTHR11530:SF11">
    <property type="entry name" value="D-ASPARTATE OXIDASE"/>
    <property type="match status" value="1"/>
</dbReference>
<dbReference type="InterPro" id="IPR023209">
    <property type="entry name" value="DAO"/>
</dbReference>
<dbReference type="GO" id="GO:0003884">
    <property type="term" value="F:D-amino-acid oxidase activity"/>
    <property type="evidence" value="ECO:0007669"/>
    <property type="project" value="InterPro"/>
</dbReference>
<dbReference type="GO" id="GO:0005737">
    <property type="term" value="C:cytoplasm"/>
    <property type="evidence" value="ECO:0007669"/>
    <property type="project" value="TreeGrafter"/>
</dbReference>